<feature type="compositionally biased region" description="Low complexity" evidence="2">
    <location>
        <begin position="1831"/>
        <end position="1845"/>
    </location>
</feature>
<dbReference type="PANTHER" id="PTHR16266:SF17">
    <property type="entry name" value="BRWD3"/>
    <property type="match status" value="1"/>
</dbReference>
<feature type="region of interest" description="Disordered" evidence="2">
    <location>
        <begin position="1394"/>
        <end position="1444"/>
    </location>
</feature>
<feature type="compositionally biased region" description="Acidic residues" evidence="2">
    <location>
        <begin position="1113"/>
        <end position="1122"/>
    </location>
</feature>
<evidence type="ECO:0000256" key="2">
    <source>
        <dbReference type="SAM" id="MobiDB-lite"/>
    </source>
</evidence>
<dbReference type="Pfam" id="PF25437">
    <property type="entry name" value="BRWD1_N"/>
    <property type="match status" value="1"/>
</dbReference>
<feature type="repeat" description="WD" evidence="1">
    <location>
        <begin position="251"/>
        <end position="285"/>
    </location>
</feature>
<feature type="compositionally biased region" description="Basic residues" evidence="2">
    <location>
        <begin position="1100"/>
        <end position="1109"/>
    </location>
</feature>
<feature type="compositionally biased region" description="Acidic residues" evidence="2">
    <location>
        <begin position="2274"/>
        <end position="2286"/>
    </location>
</feature>
<dbReference type="PANTHER" id="PTHR16266">
    <property type="entry name" value="WD REPEAT DOMAIN 9"/>
    <property type="match status" value="1"/>
</dbReference>
<keyword evidence="1" id="KW-0853">WD repeat</keyword>
<dbReference type="PROSITE" id="PS50082">
    <property type="entry name" value="WD_REPEATS_2"/>
    <property type="match status" value="4"/>
</dbReference>
<evidence type="ECO:0000256" key="1">
    <source>
        <dbReference type="PROSITE-ProRule" id="PRU00221"/>
    </source>
</evidence>
<feature type="compositionally biased region" description="Basic and acidic residues" evidence="2">
    <location>
        <begin position="2356"/>
        <end position="2366"/>
    </location>
</feature>
<feature type="compositionally biased region" description="Basic residues" evidence="2">
    <location>
        <begin position="1133"/>
        <end position="1142"/>
    </location>
</feature>
<feature type="repeat" description="WD" evidence="1">
    <location>
        <begin position="454"/>
        <end position="496"/>
    </location>
</feature>
<comment type="caution">
    <text evidence="4">The sequence shown here is derived from an EMBL/GenBank/DDBJ whole genome shotgun (WGS) entry which is preliminary data.</text>
</comment>
<dbReference type="SUPFAM" id="SSF50978">
    <property type="entry name" value="WD40 repeat-like"/>
    <property type="match status" value="1"/>
</dbReference>
<feature type="compositionally biased region" description="Low complexity" evidence="2">
    <location>
        <begin position="972"/>
        <end position="989"/>
    </location>
</feature>
<evidence type="ECO:0000259" key="3">
    <source>
        <dbReference type="Pfam" id="PF25437"/>
    </source>
</evidence>
<feature type="region of interest" description="Disordered" evidence="2">
    <location>
        <begin position="1575"/>
        <end position="1602"/>
    </location>
</feature>
<organism evidence="4 5">
    <name type="scientific">Chlamydomonas eustigma</name>
    <dbReference type="NCBI Taxonomy" id="1157962"/>
    <lineage>
        <taxon>Eukaryota</taxon>
        <taxon>Viridiplantae</taxon>
        <taxon>Chlorophyta</taxon>
        <taxon>core chlorophytes</taxon>
        <taxon>Chlorophyceae</taxon>
        <taxon>CS clade</taxon>
        <taxon>Chlamydomonadales</taxon>
        <taxon>Chlamydomonadaceae</taxon>
        <taxon>Chlamydomonas</taxon>
    </lineage>
</organism>
<feature type="region of interest" description="Disordered" evidence="2">
    <location>
        <begin position="1474"/>
        <end position="1550"/>
    </location>
</feature>
<feature type="compositionally biased region" description="Basic residues" evidence="2">
    <location>
        <begin position="2340"/>
        <end position="2355"/>
    </location>
</feature>
<keyword evidence="5" id="KW-1185">Reference proteome</keyword>
<dbReference type="InterPro" id="IPR052060">
    <property type="entry name" value="Bromo_WD_repeat"/>
</dbReference>
<evidence type="ECO:0000313" key="5">
    <source>
        <dbReference type="Proteomes" id="UP000232323"/>
    </source>
</evidence>
<dbReference type="EMBL" id="BEGY01000020">
    <property type="protein sequence ID" value="GAX76871.1"/>
    <property type="molecule type" value="Genomic_DNA"/>
</dbReference>
<feature type="region of interest" description="Disordered" evidence="2">
    <location>
        <begin position="969"/>
        <end position="1145"/>
    </location>
</feature>
<feature type="region of interest" description="Disordered" evidence="2">
    <location>
        <begin position="418"/>
        <end position="439"/>
    </location>
</feature>
<feature type="compositionally biased region" description="Acidic residues" evidence="2">
    <location>
        <begin position="1020"/>
        <end position="1030"/>
    </location>
</feature>
<feature type="compositionally biased region" description="Low complexity" evidence="2">
    <location>
        <begin position="421"/>
        <end position="439"/>
    </location>
</feature>
<dbReference type="GO" id="GO:0006357">
    <property type="term" value="P:regulation of transcription by RNA polymerase II"/>
    <property type="evidence" value="ECO:0007669"/>
    <property type="project" value="TreeGrafter"/>
</dbReference>
<dbReference type="STRING" id="1157962.A0A250X1B7"/>
<dbReference type="InterPro" id="IPR015943">
    <property type="entry name" value="WD40/YVTN_repeat-like_dom_sf"/>
</dbReference>
<feature type="compositionally biased region" description="Basic residues" evidence="2">
    <location>
        <begin position="1504"/>
        <end position="1514"/>
    </location>
</feature>
<feature type="region of interest" description="Disordered" evidence="2">
    <location>
        <begin position="2118"/>
        <end position="2366"/>
    </location>
</feature>
<feature type="repeat" description="WD" evidence="1">
    <location>
        <begin position="329"/>
        <end position="357"/>
    </location>
</feature>
<dbReference type="Pfam" id="PF00400">
    <property type="entry name" value="WD40"/>
    <property type="match status" value="4"/>
</dbReference>
<feature type="region of interest" description="Disordered" evidence="2">
    <location>
        <begin position="1272"/>
        <end position="1342"/>
    </location>
</feature>
<accession>A0A250X1B7</accession>
<dbReference type="GO" id="GO:0005634">
    <property type="term" value="C:nucleus"/>
    <property type="evidence" value="ECO:0007669"/>
    <property type="project" value="TreeGrafter"/>
</dbReference>
<gene>
    <name evidence="4" type="ORF">CEUSTIGMA_g4317.t1</name>
</gene>
<dbReference type="PROSITE" id="PS50294">
    <property type="entry name" value="WD_REPEATS_REGION"/>
    <property type="match status" value="2"/>
</dbReference>
<dbReference type="InterPro" id="IPR057452">
    <property type="entry name" value="BRWD/PHIP_N"/>
</dbReference>
<protein>
    <recommendedName>
        <fullName evidence="3">BRWD/PHIP N-terminal domain-containing protein</fullName>
    </recommendedName>
</protein>
<feature type="compositionally biased region" description="Polar residues" evidence="2">
    <location>
        <begin position="1007"/>
        <end position="1017"/>
    </location>
</feature>
<dbReference type="GO" id="GO:0007010">
    <property type="term" value="P:cytoskeleton organization"/>
    <property type="evidence" value="ECO:0007669"/>
    <property type="project" value="TreeGrafter"/>
</dbReference>
<feature type="compositionally biased region" description="Polar residues" evidence="2">
    <location>
        <begin position="1978"/>
        <end position="1997"/>
    </location>
</feature>
<feature type="compositionally biased region" description="Acidic residues" evidence="2">
    <location>
        <begin position="2321"/>
        <end position="2330"/>
    </location>
</feature>
<feature type="repeat" description="WD" evidence="1">
    <location>
        <begin position="209"/>
        <end position="250"/>
    </location>
</feature>
<feature type="region of interest" description="Disordered" evidence="2">
    <location>
        <begin position="1974"/>
        <end position="2015"/>
    </location>
</feature>
<name>A0A250X1B7_9CHLO</name>
<dbReference type="InterPro" id="IPR001680">
    <property type="entry name" value="WD40_rpt"/>
</dbReference>
<dbReference type="SMART" id="SM00320">
    <property type="entry name" value="WD40"/>
    <property type="match status" value="7"/>
</dbReference>
<dbReference type="OrthoDB" id="538223at2759"/>
<dbReference type="GO" id="GO:0008360">
    <property type="term" value="P:regulation of cell shape"/>
    <property type="evidence" value="ECO:0007669"/>
    <property type="project" value="TreeGrafter"/>
</dbReference>
<feature type="region of interest" description="Disordered" evidence="2">
    <location>
        <begin position="1646"/>
        <end position="1678"/>
    </location>
</feature>
<evidence type="ECO:0000313" key="4">
    <source>
        <dbReference type="EMBL" id="GAX76871.1"/>
    </source>
</evidence>
<proteinExistence type="predicted"/>
<dbReference type="Gene3D" id="2.130.10.10">
    <property type="entry name" value="YVTN repeat-like/Quinoprotein amine dehydrogenase"/>
    <property type="match status" value="2"/>
</dbReference>
<reference evidence="4 5" key="1">
    <citation type="submission" date="2017-08" db="EMBL/GenBank/DDBJ databases">
        <title>Acidophilic green algal genome provides insights into adaptation to an acidic environment.</title>
        <authorList>
            <person name="Hirooka S."/>
            <person name="Hirose Y."/>
            <person name="Kanesaki Y."/>
            <person name="Higuchi S."/>
            <person name="Fujiwara T."/>
            <person name="Onuma R."/>
            <person name="Era A."/>
            <person name="Ohbayashi R."/>
            <person name="Uzuka A."/>
            <person name="Nozaki H."/>
            <person name="Yoshikawa H."/>
            <person name="Miyagishima S.Y."/>
        </authorList>
    </citation>
    <scope>NUCLEOTIDE SEQUENCE [LARGE SCALE GENOMIC DNA]</scope>
    <source>
        <strain evidence="4 5">NIES-2499</strain>
    </source>
</reference>
<dbReference type="Proteomes" id="UP000232323">
    <property type="component" value="Unassembled WGS sequence"/>
</dbReference>
<dbReference type="InterPro" id="IPR036322">
    <property type="entry name" value="WD40_repeat_dom_sf"/>
</dbReference>
<feature type="compositionally biased region" description="Gly residues" evidence="2">
    <location>
        <begin position="1490"/>
        <end position="1499"/>
    </location>
</feature>
<feature type="domain" description="BRWD/PHIP N-terminal" evidence="3">
    <location>
        <begin position="5"/>
        <end position="82"/>
    </location>
</feature>
<sequence length="2366" mass="256702">MTMPEVDHAEVYYLILRFLEGGPLAQASYALRQQAEHLGLLPTTTDYLGLVRQCPYHQIPARLGDLNMASNTLPQLLAQLLRERRMRQPSYSGIDTLLAPPGPYRLLPASSPTCCNRGDSGATADKATVPGVVVPTLPPRLSALYWKAASEVEAFFEKKSMTAALGMPGSLLRRELLGSRGWSLRGQRGNQDSLTAGLMASSIRHNATFRGHRLAVYCLAIDRHGRFMVTGCDDWLVKIWSVTTGSLLHTCRGHTQVINDLAISQDGCIIASASEDKMIRIWSLKDHSMGYPLLELSGHLGGVTAVRFCTPATETPMAPNYTSSSNQTSPDGYQLLTSSYDGSLRMWTLSFSRDALNSHGEISYIVYQQGLPEAEEVASAKALTWLALDLTGSFAVVCGEEHAACIMTPVWLGDDRGTAGEGSCATSSEAAGSSTGRTAQSHQSYPYTWRMAQALSHSAPMQHAVFSPTIRGTFATASKDGVMKVWRLSSSSKGGTLHYTYWDHVPQLSSPKDPTWEESYSVTTCQEVHCTAGAVEEMSATTERLAGLSSHAASNLNNKQKKSNTNLTYCFSNVAWNCDGSLLLGTSTNLIFHVWDGFSGKKIHELKGHTDPEVPVLLGHPSNPALSMSAGYDGQLILWDVVRGSILRKFLSEDTFPVQPGHWIDPIPLVEGCFTPDGCTIAVADVSGQVHFYSTGSNGFMSNTPYDQFLSLDYAEVSTDSTGQLVEAASQLPYHLVQGQLLCNYLLNPYPQIMQQAYISRALMGLSLPFGEVRSLYGLSAVTSERGSNSARGASCAPLSTTTQFSAEVLLPGSLAYVPPTMAAAMWRASIRGASMSVQQAVATKAKEKHIQALDFMVYAYKCGSLVAMELPAAVALEATGCSACGSYEDMLYEWVPGGSGRGLEEVMQSYAADSSVYHVFPPTARTSVLPAPEHVFAYVGLGGRRRVVRTDIDKGWVEERGALRSRPIYISTTDTSSSGSLTSSSSSSEDADDASENALQLEDSLRSSVDATSSGDVSLESEDQDEVSGEETGLGPVSGRARTRRREVAGGVRQRRNLLAAGARQLQNQRQDRSGRSSRRHQQRDDGGHADSQPSAQRRSLRARRNRRWSLEEEEEEEEEQPSEHSQPQAVPRRRTRRHRVPFIQREEDNMIEGRGTETRRGTRAQQMALEGEVLAIQQGDSVRRSRRGTWSELVHDHDGIAAADADLPIRRSRRGIRSELDDDGTAVAAAADLPIRRSRRGIRSELDDDGTAVAAAANLPIRRSRRDIRSELDDDGTAVAAAADPHVSRRSNRGSSRGLLDEENDGTKAQLGLPTRRSSRSSGRGRDGEEEAAAATSYHGQRVLRSHMNWVESSQGNGMPGVSNLLDGMPGVSNLLNGMPGVSNLLDATRTGRAPALPRDSSARHIASEDPQGSSARHIASEDPQGSSAADARVATRRSSRHRIRMSYGQDYSIEEPVENNIWRRLDAQGGRGRSLEPIMGADPVIEGPGGEDGGSGEASRRRSSRRASARKRVLELQEEREDVGERPPAVQPDVEAGDLSPSGLHRSTLSPVREETMTAVEVGKKLRTPLGVRRSKQPRVSDHGEGRPYTQQLDQPVYGSGMKNEEYTAGVVELGTELRGDGEVFRQPNTDELLAASLDSQKLRHDSQALTGSPISLPQLGVKEPDHQGLPNPRPQRIRLRLPLSNNRAALQAAADINQLTATQQGEGPSCNERDCKAHAVPLVADSVAEGPAGMLVLGTGAVVDFNVTGTSLFVEPPCIAKSTCWSPEHNMIETCTEVHVPPHAPKESTAMEAHDEGPEHSFQSSDHAATDPAVPITEKGGHITADSAVPSAIPPVSSRSADPSVPNATQSSSTIPADLAAGSFLHEFYVPQSFNEDEDALNDCREATVFSEHPEAQPVRQCLTKMSKEGKLTRITDGVILVGGRGTGPGIASAALHEELNPRLMNSVQDSPKQYIIQEHWVRARSRGMEGGMNEQQPPASRQQVPDEQQPPASRQLVPDGGQGAEEEESKGRRIILSYMREDECLIGSTVPRNLRSRACRSIPVRSQGSSADVLCQKSGTVPAAGISRERRDGQVMRCEGDGRGSSWKALLRHLLPLGFSSHQNIAREVNLTDDPAALNGDPGSSVPRQKDPGSSVPRQKDPGSSVPRQKDSRLLSPDVEWQGQMHAELSSRKRAQVQQQHSRLNIGRRTAASTPGAPGVGRRTAASTPGDPGTSKHGDENNDSCKAPFSRRACKKRLGDLRARGRRKSAMVDRSRRYVNRKIRSVAVDTEDEDYVAEGEENGITSSDSSMSDSALNGSGNEEVEAASSSSLSSDREDEDLEEFMETTSLDDRKRDKKKQRSRQKRCRGTSKKDKSGKVRK</sequence>
<feature type="region of interest" description="Disordered" evidence="2">
    <location>
        <begin position="1792"/>
        <end position="1857"/>
    </location>
</feature>